<dbReference type="PANTHER" id="PTHR37805:SF1">
    <property type="entry name" value="CYTOPLASMIC PROTEIN"/>
    <property type="match status" value="1"/>
</dbReference>
<organism evidence="1 2">
    <name type="scientific">Profundicola chukchiensis</name>
    <dbReference type="NCBI Taxonomy" id="2961959"/>
    <lineage>
        <taxon>Bacteria</taxon>
        <taxon>Pseudomonadati</taxon>
        <taxon>Bacteroidota</taxon>
        <taxon>Flavobacteriia</taxon>
        <taxon>Flavobacteriales</taxon>
        <taxon>Weeksellaceae</taxon>
        <taxon>Profundicola</taxon>
    </lineage>
</organism>
<dbReference type="PANTHER" id="PTHR37805">
    <property type="entry name" value="CYTOPLASMIC PROTEIN-RELATED"/>
    <property type="match status" value="1"/>
</dbReference>
<evidence type="ECO:0000313" key="1">
    <source>
        <dbReference type="EMBL" id="MDG4946424.1"/>
    </source>
</evidence>
<accession>A0A9X4RXH5</accession>
<name>A0A9X4RXH5_9FLAO</name>
<evidence type="ECO:0000313" key="2">
    <source>
        <dbReference type="Proteomes" id="UP001152599"/>
    </source>
</evidence>
<protein>
    <submittedName>
        <fullName evidence="1">DUF1456 family protein</fullName>
    </submittedName>
</protein>
<sequence>MTNNEILRKIRYIYDFSDTKMIELFNLAEYEVDRSTVSDWLKKDDDPMYVELTDRELAIFLNGLIIENRGKREGPTPEPEDPLSNNMILKKMKIALNLQSDDILELFASVDRKLSNHELSAFFRNSNHKSYRPLLDQYLRNFFTALQLKHKPN</sequence>
<reference evidence="1" key="1">
    <citation type="submission" date="2022-07" db="EMBL/GenBank/DDBJ databases">
        <title>Description and genome-wide analysis of Profundicola chukchiensis gen. nov., sp. nov., marine bacteria isolated from bottom sediments of the Chukchi Sea.</title>
        <authorList>
            <person name="Romanenko L."/>
            <person name="Otstavnykh N."/>
            <person name="Kurilenko V."/>
            <person name="Eremeev V."/>
            <person name="Velansky P."/>
            <person name="Mikhailov V."/>
            <person name="Isaeva M."/>
        </authorList>
    </citation>
    <scope>NUCLEOTIDE SEQUENCE</scope>
    <source>
        <strain evidence="1">KMM 9713</strain>
    </source>
</reference>
<dbReference type="Pfam" id="PF07308">
    <property type="entry name" value="DUF1456"/>
    <property type="match status" value="2"/>
</dbReference>
<dbReference type="RefSeq" id="WP_304420824.1">
    <property type="nucleotide sequence ID" value="NZ_JANCMU010000004.1"/>
</dbReference>
<comment type="caution">
    <text evidence="1">The sequence shown here is derived from an EMBL/GenBank/DDBJ whole genome shotgun (WGS) entry which is preliminary data.</text>
</comment>
<dbReference type="EMBL" id="JANCMU010000004">
    <property type="protein sequence ID" value="MDG4946424.1"/>
    <property type="molecule type" value="Genomic_DNA"/>
</dbReference>
<dbReference type="InterPro" id="IPR009921">
    <property type="entry name" value="YehS-like"/>
</dbReference>
<dbReference type="Proteomes" id="UP001152599">
    <property type="component" value="Unassembled WGS sequence"/>
</dbReference>
<proteinExistence type="predicted"/>
<gene>
    <name evidence="1" type="ORF">NMK71_08360</name>
</gene>
<keyword evidence="2" id="KW-1185">Reference proteome</keyword>
<dbReference type="AlphaFoldDB" id="A0A9X4RXH5"/>